<gene>
    <name evidence="7" type="ORF">C497_02462</name>
</gene>
<feature type="region of interest" description="Disordered" evidence="5">
    <location>
        <begin position="1"/>
        <end position="31"/>
    </location>
</feature>
<evidence type="ECO:0000256" key="3">
    <source>
        <dbReference type="ARBA" id="ARBA00022989"/>
    </source>
</evidence>
<evidence type="ECO:0000313" key="7">
    <source>
        <dbReference type="EMBL" id="ELY40907.1"/>
    </source>
</evidence>
<dbReference type="RefSeq" id="WP_008414218.1">
    <property type="nucleotide sequence ID" value="NC_014298.1"/>
</dbReference>
<keyword evidence="3 6" id="KW-1133">Transmembrane helix</keyword>
<dbReference type="AlphaFoldDB" id="L9VV86"/>
<dbReference type="GO" id="GO:0016020">
    <property type="term" value="C:membrane"/>
    <property type="evidence" value="ECO:0007669"/>
    <property type="project" value="UniProtKB-SubCell"/>
</dbReference>
<proteinExistence type="predicted"/>
<reference evidence="7 8" key="1">
    <citation type="journal article" date="2014" name="PLoS Genet.">
        <title>Phylogenetically driven sequencing of extremely halophilic archaea reveals strategies for static and dynamic osmo-response.</title>
        <authorList>
            <person name="Becker E.A."/>
            <person name="Seitzer P.M."/>
            <person name="Tritt A."/>
            <person name="Larsen D."/>
            <person name="Krusor M."/>
            <person name="Yao A.I."/>
            <person name="Wu D."/>
            <person name="Madern D."/>
            <person name="Eisen J.A."/>
            <person name="Darling A.E."/>
            <person name="Facciotti M.T."/>
        </authorList>
    </citation>
    <scope>NUCLEOTIDE SEQUENCE [LARGE SCALE GENOMIC DNA]</scope>
    <source>
        <strain evidence="8">DSM 18796 / CECT 7217 / JCM 14584 / KCTC 4019 / B3</strain>
    </source>
</reference>
<sequence>MNDEEGSPSEEAVRKAVDHAQSGAPAAGSAVRDRFTADEIFQRVVAAAGEEVTLGFRELFFSGLAAGFAIALTFMLHASFAADFGEEAVVASGILYPLRLSSHSRSSRNSDDIWNGGN</sequence>
<dbReference type="InterPro" id="IPR023271">
    <property type="entry name" value="Aquaporin-like"/>
</dbReference>
<evidence type="ECO:0000256" key="6">
    <source>
        <dbReference type="SAM" id="Phobius"/>
    </source>
</evidence>
<dbReference type="Proteomes" id="UP000011645">
    <property type="component" value="Unassembled WGS sequence"/>
</dbReference>
<name>L9VV86_HALJB</name>
<dbReference type="GeneID" id="70692697"/>
<protein>
    <submittedName>
        <fullName evidence="7">Putative transporter</fullName>
    </submittedName>
</protein>
<evidence type="ECO:0000256" key="1">
    <source>
        <dbReference type="ARBA" id="ARBA00004141"/>
    </source>
</evidence>
<comment type="caution">
    <text evidence="7">The sequence shown here is derived from an EMBL/GenBank/DDBJ whole genome shotgun (WGS) entry which is preliminary data.</text>
</comment>
<dbReference type="EMBL" id="AOHV01000008">
    <property type="protein sequence ID" value="ELY40907.1"/>
    <property type="molecule type" value="Genomic_DNA"/>
</dbReference>
<feature type="transmembrane region" description="Helical" evidence="6">
    <location>
        <begin position="59"/>
        <end position="78"/>
    </location>
</feature>
<evidence type="ECO:0000256" key="2">
    <source>
        <dbReference type="ARBA" id="ARBA00022692"/>
    </source>
</evidence>
<keyword evidence="2 6" id="KW-0812">Transmembrane</keyword>
<keyword evidence="8" id="KW-1185">Reference proteome</keyword>
<keyword evidence="4 6" id="KW-0472">Membrane</keyword>
<accession>L9VV86</accession>
<evidence type="ECO:0000313" key="8">
    <source>
        <dbReference type="Proteomes" id="UP000011645"/>
    </source>
</evidence>
<dbReference type="Gene3D" id="1.20.1080.10">
    <property type="entry name" value="Glycerol uptake facilitator protein"/>
    <property type="match status" value="1"/>
</dbReference>
<evidence type="ECO:0000256" key="5">
    <source>
        <dbReference type="SAM" id="MobiDB-lite"/>
    </source>
</evidence>
<evidence type="ECO:0000256" key="4">
    <source>
        <dbReference type="ARBA" id="ARBA00023136"/>
    </source>
</evidence>
<comment type="subcellular location">
    <subcellularLocation>
        <location evidence="1">Membrane</location>
        <topology evidence="1">Multi-pass membrane protein</topology>
    </subcellularLocation>
</comment>
<organism evidence="7 8">
    <name type="scientific">Halalkalicoccus jeotgali (strain DSM 18796 / CECT 7217 / JCM 14584 / KCTC 4019 / B3)</name>
    <dbReference type="NCBI Taxonomy" id="795797"/>
    <lineage>
        <taxon>Archaea</taxon>
        <taxon>Methanobacteriati</taxon>
        <taxon>Methanobacteriota</taxon>
        <taxon>Stenosarchaea group</taxon>
        <taxon>Halobacteria</taxon>
        <taxon>Halobacteriales</taxon>
        <taxon>Halococcaceae</taxon>
        <taxon>Halalkalicoccus</taxon>
    </lineage>
</organism>